<sequence length="756" mass="71631">MVFTSAWPWFTAMPLEGFVLDIVLGVSMAPSSIQMVVLQGEYADGATVEEDAIDVTGADDAATVSASDRVISAILGTREGAADAGLELSSIGVTWTDQFEAAALRDALTAHRLDNVMLVSAFLAAAALAQNVGGAMGYERTAVLLVEPDTATLAVVETSDGSIPDVYKQQIHAESYGAAAEQLSGMVAGLEKLEYRPDGLFVVGSGVDVAPLKPALQTTTALDVSVAEEPETALARGAALASANAPLFASSTAALAYAQDPGTGAVDQHSLPEYLYVPFGPDAGDDELAYSAVADEDADSPTVVIERLFLPEESQPQRRPALLIGSGLAVAGISAVLALEIALAIGIRTTGTVALQPTPNQHLIVPTEQAPAPVQASAPEAKISLPAPVAAPKPLNPPVAAPLPAPPPPEAPPVPAAPPVVPVPVVVPPLPVPVPVRIPVPNPVVRPPLFEAPPRVSIPQPARPQPPVQIPQPPTPPKVGGTVPQSPPHQTPPGEGTPPKPGAPGNSGGGHVPTPGSGGSGGGHVPTPGSGGSGGGHVPTPGSGGSGGGHVPTPGSGGSGGGHVPTPGSGGSGGGHVPTPGSGGSGGGHVPTPGSGGSGGGHVPTPGSGGSGGGHVPTPGSGGSGGGHVPTPGSGGGHVPTPGSGGGVPKPGGGGPGGLGGGHAPAPGGGLGGGHAPAPGGGLGGGHAPAPGGGFGGGHAAPAPKGGGGFGGGHSGGGLGGFGGGHSGGGLGGFGGGHGGGGGFGGGHGGGGGGHK</sequence>
<organism evidence="3 4">
    <name type="scientific">Mycobacterium paraintracellulare</name>
    <dbReference type="NCBI Taxonomy" id="1138383"/>
    <lineage>
        <taxon>Bacteria</taxon>
        <taxon>Bacillati</taxon>
        <taxon>Actinomycetota</taxon>
        <taxon>Actinomycetes</taxon>
        <taxon>Mycobacteriales</taxon>
        <taxon>Mycobacteriaceae</taxon>
        <taxon>Mycobacterium</taxon>
        <taxon>Mycobacterium avium complex (MAC)</taxon>
    </lineage>
</organism>
<feature type="compositionally biased region" description="Gly residues" evidence="1">
    <location>
        <begin position="505"/>
        <end position="712"/>
    </location>
</feature>
<protein>
    <recommendedName>
        <fullName evidence="2">DUF7159 domain-containing protein</fullName>
    </recommendedName>
</protein>
<evidence type="ECO:0000259" key="2">
    <source>
        <dbReference type="Pfam" id="PF23717"/>
    </source>
</evidence>
<accession>A0ABM7K5I0</accession>
<feature type="region of interest" description="Disordered" evidence="1">
    <location>
        <begin position="455"/>
        <end position="712"/>
    </location>
</feature>
<dbReference type="InterPro" id="IPR055583">
    <property type="entry name" value="DUF7159"/>
</dbReference>
<feature type="compositionally biased region" description="Pro residues" evidence="1">
    <location>
        <begin position="461"/>
        <end position="477"/>
    </location>
</feature>
<name>A0ABM7K5I0_9MYCO</name>
<proteinExistence type="predicted"/>
<keyword evidence="4" id="KW-1185">Reference proteome</keyword>
<reference evidence="3 4" key="1">
    <citation type="journal article" date="2019" name="Emerg. Microbes Infect.">
        <title>Comprehensive subspecies identification of 175 nontuberculous mycobacteria species based on 7547 genomic profiles.</title>
        <authorList>
            <person name="Matsumoto Y."/>
            <person name="Kinjo T."/>
            <person name="Motooka D."/>
            <person name="Nabeya D."/>
            <person name="Jung N."/>
            <person name="Uechi K."/>
            <person name="Horii T."/>
            <person name="Iida T."/>
            <person name="Fujita J."/>
            <person name="Nakamura S."/>
        </authorList>
    </citation>
    <scope>NUCLEOTIDE SEQUENCE [LARGE SCALE GENOMIC DNA]</scope>
    <source>
        <strain evidence="3 4">JCM 30622</strain>
    </source>
</reference>
<dbReference type="EMBL" id="AP022597">
    <property type="protein sequence ID" value="BBY69263.1"/>
    <property type="molecule type" value="Genomic_DNA"/>
</dbReference>
<dbReference type="Pfam" id="PF23717">
    <property type="entry name" value="DUF7159"/>
    <property type="match status" value="1"/>
</dbReference>
<evidence type="ECO:0000313" key="4">
    <source>
        <dbReference type="Proteomes" id="UP000466578"/>
    </source>
</evidence>
<evidence type="ECO:0000313" key="3">
    <source>
        <dbReference type="EMBL" id="BBY69263.1"/>
    </source>
</evidence>
<dbReference type="Proteomes" id="UP000466578">
    <property type="component" value="Chromosome"/>
</dbReference>
<evidence type="ECO:0000256" key="1">
    <source>
        <dbReference type="SAM" id="MobiDB-lite"/>
    </source>
</evidence>
<feature type="domain" description="DUF7159" evidence="2">
    <location>
        <begin position="21"/>
        <end position="253"/>
    </location>
</feature>
<gene>
    <name evidence="3" type="ORF">MPRI_14500</name>
</gene>
<dbReference type="RefSeq" id="WP_050989398.1">
    <property type="nucleotide sequence ID" value="NZ_AP022597.1"/>
</dbReference>
<feature type="compositionally biased region" description="Pro residues" evidence="1">
    <location>
        <begin position="485"/>
        <end position="502"/>
    </location>
</feature>